<dbReference type="GeneID" id="116298092"/>
<evidence type="ECO:0000313" key="14">
    <source>
        <dbReference type="RefSeq" id="XP_031562316.1"/>
    </source>
</evidence>
<evidence type="ECO:0000256" key="8">
    <source>
        <dbReference type="ARBA" id="ARBA00023224"/>
    </source>
</evidence>
<accession>A0A6P8IAP8</accession>
<feature type="transmembrane region" description="Helical" evidence="11">
    <location>
        <begin position="225"/>
        <end position="248"/>
    </location>
</feature>
<dbReference type="Proteomes" id="UP000515163">
    <property type="component" value="Unplaced"/>
</dbReference>
<feature type="transmembrane region" description="Helical" evidence="11">
    <location>
        <begin position="179"/>
        <end position="204"/>
    </location>
</feature>
<dbReference type="GO" id="GO:0005886">
    <property type="term" value="C:plasma membrane"/>
    <property type="evidence" value="ECO:0007669"/>
    <property type="project" value="TreeGrafter"/>
</dbReference>
<protein>
    <submittedName>
        <fullName evidence="14 15">Neuropeptide FF receptor 2-like</fullName>
    </submittedName>
</protein>
<evidence type="ECO:0000313" key="18">
    <source>
        <dbReference type="RefSeq" id="XP_031562320.1"/>
    </source>
</evidence>
<evidence type="ECO:0000259" key="12">
    <source>
        <dbReference type="PROSITE" id="PS50262"/>
    </source>
</evidence>
<comment type="similarity">
    <text evidence="2 9">Belongs to the G-protein coupled receptor 1 family.</text>
</comment>
<feature type="region of interest" description="Disordered" evidence="10">
    <location>
        <begin position="368"/>
        <end position="391"/>
    </location>
</feature>
<evidence type="ECO:0000313" key="16">
    <source>
        <dbReference type="RefSeq" id="XP_031562318.1"/>
    </source>
</evidence>
<reference evidence="14 15" key="1">
    <citation type="submission" date="2025-04" db="UniProtKB">
        <authorList>
            <consortium name="RefSeq"/>
        </authorList>
    </citation>
    <scope>IDENTIFICATION</scope>
    <source>
        <tissue evidence="14 15">Tentacle</tissue>
    </source>
</reference>
<gene>
    <name evidence="14 15 16 17 18 19" type="primary">LOC116298092</name>
</gene>
<dbReference type="FunFam" id="1.20.1070.10:FF:000291">
    <property type="entry name" value="Predicted protein"/>
    <property type="match status" value="1"/>
</dbReference>
<dbReference type="GO" id="GO:0004983">
    <property type="term" value="F:neuropeptide Y receptor activity"/>
    <property type="evidence" value="ECO:0007669"/>
    <property type="project" value="InterPro"/>
</dbReference>
<evidence type="ECO:0000256" key="11">
    <source>
        <dbReference type="SAM" id="Phobius"/>
    </source>
</evidence>
<dbReference type="SMART" id="SM01381">
    <property type="entry name" value="7TM_GPCR_Srsx"/>
    <property type="match status" value="1"/>
</dbReference>
<evidence type="ECO:0000256" key="9">
    <source>
        <dbReference type="RuleBase" id="RU000688"/>
    </source>
</evidence>
<dbReference type="OrthoDB" id="5953793at2759"/>
<dbReference type="PROSITE" id="PS00237">
    <property type="entry name" value="G_PROTEIN_RECEP_F1_1"/>
    <property type="match status" value="1"/>
</dbReference>
<evidence type="ECO:0000313" key="13">
    <source>
        <dbReference type="Proteomes" id="UP000515163"/>
    </source>
</evidence>
<dbReference type="RefSeq" id="XP_031562320.1">
    <property type="nucleotide sequence ID" value="XM_031706460.1"/>
</dbReference>
<dbReference type="InterPro" id="IPR000276">
    <property type="entry name" value="GPCR_Rhodpsn"/>
</dbReference>
<dbReference type="Gene3D" id="1.20.1070.10">
    <property type="entry name" value="Rhodopsin 7-helix transmembrane proteins"/>
    <property type="match status" value="1"/>
</dbReference>
<dbReference type="KEGG" id="aten:116298092"/>
<evidence type="ECO:0000313" key="17">
    <source>
        <dbReference type="RefSeq" id="XP_031562319.1"/>
    </source>
</evidence>
<feature type="transmembrane region" description="Helical" evidence="11">
    <location>
        <begin position="23"/>
        <end position="48"/>
    </location>
</feature>
<keyword evidence="8 9" id="KW-0807">Transducer</keyword>
<evidence type="ECO:0000256" key="1">
    <source>
        <dbReference type="ARBA" id="ARBA00004141"/>
    </source>
</evidence>
<dbReference type="PRINTS" id="PR00237">
    <property type="entry name" value="GPCRRHODOPSN"/>
</dbReference>
<dbReference type="Pfam" id="PF00001">
    <property type="entry name" value="7tm_1"/>
    <property type="match status" value="1"/>
</dbReference>
<keyword evidence="7 9" id="KW-0675">Receptor</keyword>
<evidence type="ECO:0000256" key="4">
    <source>
        <dbReference type="ARBA" id="ARBA00022989"/>
    </source>
</evidence>
<evidence type="ECO:0000256" key="10">
    <source>
        <dbReference type="SAM" id="MobiDB-lite"/>
    </source>
</evidence>
<evidence type="ECO:0000256" key="2">
    <source>
        <dbReference type="ARBA" id="ARBA00010663"/>
    </source>
</evidence>
<dbReference type="PANTHER" id="PTHR45695">
    <property type="entry name" value="LEUCOKININ RECEPTOR-RELATED"/>
    <property type="match status" value="1"/>
</dbReference>
<dbReference type="PROSITE" id="PS50262">
    <property type="entry name" value="G_PROTEIN_RECEP_F1_2"/>
    <property type="match status" value="1"/>
</dbReference>
<dbReference type="RefSeq" id="XP_031562318.1">
    <property type="nucleotide sequence ID" value="XM_031706458.1"/>
</dbReference>
<dbReference type="InterPro" id="IPR000611">
    <property type="entry name" value="NPY_rcpt"/>
</dbReference>
<feature type="transmembrane region" description="Helical" evidence="11">
    <location>
        <begin position="60"/>
        <end position="78"/>
    </location>
</feature>
<organism evidence="13 15">
    <name type="scientific">Actinia tenebrosa</name>
    <name type="common">Australian red waratah sea anemone</name>
    <dbReference type="NCBI Taxonomy" id="6105"/>
    <lineage>
        <taxon>Eukaryota</taxon>
        <taxon>Metazoa</taxon>
        <taxon>Cnidaria</taxon>
        <taxon>Anthozoa</taxon>
        <taxon>Hexacorallia</taxon>
        <taxon>Actiniaria</taxon>
        <taxon>Actiniidae</taxon>
        <taxon>Actinia</taxon>
    </lineage>
</organism>
<dbReference type="RefSeq" id="XP_031562321.1">
    <property type="nucleotide sequence ID" value="XM_031706461.1"/>
</dbReference>
<dbReference type="PRINTS" id="PR01012">
    <property type="entry name" value="NRPEPTIDEYR"/>
</dbReference>
<dbReference type="InterPro" id="IPR017452">
    <property type="entry name" value="GPCR_Rhodpsn_7TM"/>
</dbReference>
<evidence type="ECO:0000256" key="5">
    <source>
        <dbReference type="ARBA" id="ARBA00023040"/>
    </source>
</evidence>
<feature type="transmembrane region" description="Helical" evidence="11">
    <location>
        <begin position="137"/>
        <end position="159"/>
    </location>
</feature>
<evidence type="ECO:0000256" key="3">
    <source>
        <dbReference type="ARBA" id="ARBA00022692"/>
    </source>
</evidence>
<evidence type="ECO:0000256" key="6">
    <source>
        <dbReference type="ARBA" id="ARBA00023136"/>
    </source>
</evidence>
<dbReference type="RefSeq" id="XP_031562316.1">
    <property type="nucleotide sequence ID" value="XM_031706456.1"/>
</dbReference>
<evidence type="ECO:0000313" key="19">
    <source>
        <dbReference type="RefSeq" id="XP_031562321.1"/>
    </source>
</evidence>
<keyword evidence="6 11" id="KW-0472">Membrane</keyword>
<keyword evidence="3 9" id="KW-0812">Transmembrane</keyword>
<keyword evidence="13" id="KW-1185">Reference proteome</keyword>
<comment type="subcellular location">
    <subcellularLocation>
        <location evidence="1">Membrane</location>
        <topology evidence="1">Multi-pass membrane protein</topology>
    </subcellularLocation>
</comment>
<dbReference type="AlphaFoldDB" id="A0A6P8IAP8"/>
<evidence type="ECO:0000256" key="7">
    <source>
        <dbReference type="ARBA" id="ARBA00023170"/>
    </source>
</evidence>
<sequence length="399" mass="44435">MTGIPGNNSTGSLVPQNPFHFEFIPWAFFNILVIVCGALGNILVVLAYRNPRMKTVTNLFIANLAFADLNVVLINVPMNILKTGLETWPFGGAICKIVTSLLAITLAASVGSLIAIAVDRHRAIVHPLKPRMRTRHAFYIIIAIWISAIALATPLLVFSKVNSQGCLEDWPSGTVNWQQVYSVLLFVTMYVLPLGTMSGLYLMIYLNLMEKKPLQKSAHRARVSVVRMLIMVIVIFALCWLPFHVMIIAIDLKNSDEPTFYAMCFALWLTTANSSFNPIIYAVFNLNYRREFARILTCGTVNVGKYLGCDTSIDDPRSHFSRATFNKSQSQPLALVSKVNGGNGKVYVENKEEERGFLERKEINGNNYGDVRNTYETSSRTQGEPGGSCDQGHVYESCC</sequence>
<dbReference type="PANTHER" id="PTHR45695:SF9">
    <property type="entry name" value="LEUCOKININ RECEPTOR"/>
    <property type="match status" value="1"/>
</dbReference>
<feature type="domain" description="G-protein coupled receptors family 1 profile" evidence="12">
    <location>
        <begin position="40"/>
        <end position="281"/>
    </location>
</feature>
<feature type="transmembrane region" description="Helical" evidence="11">
    <location>
        <begin position="260"/>
        <end position="284"/>
    </location>
</feature>
<dbReference type="RefSeq" id="XP_031562319.1">
    <property type="nucleotide sequence ID" value="XM_031706459.1"/>
</dbReference>
<keyword evidence="4 11" id="KW-1133">Transmembrane helix</keyword>
<proteinExistence type="inferred from homology"/>
<keyword evidence="5 9" id="KW-0297">G-protein coupled receptor</keyword>
<dbReference type="SUPFAM" id="SSF81321">
    <property type="entry name" value="Family A G protein-coupled receptor-like"/>
    <property type="match status" value="1"/>
</dbReference>
<evidence type="ECO:0000313" key="15">
    <source>
        <dbReference type="RefSeq" id="XP_031562317.1"/>
    </source>
</evidence>
<feature type="transmembrane region" description="Helical" evidence="11">
    <location>
        <begin position="90"/>
        <end position="116"/>
    </location>
</feature>
<name>A0A6P8IAP8_ACTTE</name>
<dbReference type="RefSeq" id="XP_031562317.1">
    <property type="nucleotide sequence ID" value="XM_031706457.1"/>
</dbReference>